<sequence length="401" mass="47099">MKKIIFLGFLLLSPLLSNQKHLILAEGNGWFPHMAKNLVANHERISKLPFSGFIMVGNRYTNLVMDNKRNLTYEYVWNEVKAMQGLYKKQKHNFLQVNILSPGDFWDVKAWQQVTHNFGVIAKVARDLGFKGIVFDDEAYNKSAKSMLNFKFPTINEVQANPKKYTEWEKKGAEHPWVDKNSYRNPHYTFKEHIEKITFHFKNIMQTMVKNYPNIEVLVYLGPSLSHVNSNKKHPIVVDLGRPRNHEFHGAIFLGLKQGLNNQASLHDMGESYKYRENKHFKNAYEWRKYGIAKDESNNKLNQNYQWSIPKSERATWSNEIKIGFMVSNKGQKSTVDGFTTLHKSTLNDIEQTLKKALNFSDKYVIYYSREQDWLLPNQKYPLPSTWMKMMQKVYKNKSNQ</sequence>
<reference evidence="1" key="1">
    <citation type="submission" date="2020-01" db="EMBL/GenBank/DDBJ databases">
        <authorList>
            <person name="Meier V. D."/>
            <person name="Meier V D."/>
        </authorList>
    </citation>
    <scope>NUCLEOTIDE SEQUENCE</scope>
    <source>
        <strain evidence="1">HLG_WM_MAG_05</strain>
    </source>
</reference>
<protein>
    <recommendedName>
        <fullName evidence="2">Glycoside hydrolase family 42 N-terminal domain-containing protein</fullName>
    </recommendedName>
</protein>
<name>A0A6S6TEL4_9BACT</name>
<gene>
    <name evidence="1" type="ORF">HELGO_WM4795</name>
</gene>
<dbReference type="AlphaFoldDB" id="A0A6S6TEL4"/>
<organism evidence="1">
    <name type="scientific">uncultured Sulfurovum sp</name>
    <dbReference type="NCBI Taxonomy" id="269237"/>
    <lineage>
        <taxon>Bacteria</taxon>
        <taxon>Pseudomonadati</taxon>
        <taxon>Campylobacterota</taxon>
        <taxon>Epsilonproteobacteria</taxon>
        <taxon>Campylobacterales</taxon>
        <taxon>Sulfurovaceae</taxon>
        <taxon>Sulfurovum</taxon>
        <taxon>environmental samples</taxon>
    </lineage>
</organism>
<evidence type="ECO:0008006" key="2">
    <source>
        <dbReference type="Google" id="ProtNLM"/>
    </source>
</evidence>
<accession>A0A6S6TEL4</accession>
<proteinExistence type="predicted"/>
<dbReference type="EMBL" id="CACVAU010000052">
    <property type="protein sequence ID" value="CAA6817675.1"/>
    <property type="molecule type" value="Genomic_DNA"/>
</dbReference>
<evidence type="ECO:0000313" key="1">
    <source>
        <dbReference type="EMBL" id="CAA6817675.1"/>
    </source>
</evidence>